<evidence type="ECO:0000313" key="2">
    <source>
        <dbReference type="Proteomes" id="UP000703269"/>
    </source>
</evidence>
<sequence>MLRRGVGSDAHAEQFYQERSGASRMGRAARWLCQSEAQCVYREYALSGCSEVTEFAHAEPHQNSGRDRSLEVKAADGGARCIMHGQQSECRRRRAMNMVEGWCRIAAFTSRTQALP</sequence>
<accession>A0A9P3G9M2</accession>
<organism evidence="1 2">
    <name type="scientific">Phanerochaete sordida</name>
    <dbReference type="NCBI Taxonomy" id="48140"/>
    <lineage>
        <taxon>Eukaryota</taxon>
        <taxon>Fungi</taxon>
        <taxon>Dikarya</taxon>
        <taxon>Basidiomycota</taxon>
        <taxon>Agaricomycotina</taxon>
        <taxon>Agaricomycetes</taxon>
        <taxon>Polyporales</taxon>
        <taxon>Phanerochaetaceae</taxon>
        <taxon>Phanerochaete</taxon>
    </lineage>
</organism>
<keyword evidence="2" id="KW-1185">Reference proteome</keyword>
<name>A0A9P3G9M2_9APHY</name>
<dbReference type="AlphaFoldDB" id="A0A9P3G9M2"/>
<protein>
    <submittedName>
        <fullName evidence="1">Uncharacterized protein</fullName>
    </submittedName>
</protein>
<comment type="caution">
    <text evidence="1">The sequence shown here is derived from an EMBL/GenBank/DDBJ whole genome shotgun (WGS) entry which is preliminary data.</text>
</comment>
<dbReference type="EMBL" id="BPQB01000017">
    <property type="protein sequence ID" value="GJE90485.1"/>
    <property type="molecule type" value="Genomic_DNA"/>
</dbReference>
<evidence type="ECO:0000313" key="1">
    <source>
        <dbReference type="EMBL" id="GJE90485.1"/>
    </source>
</evidence>
<gene>
    <name evidence="1" type="ORF">PsYK624_066230</name>
</gene>
<dbReference type="Proteomes" id="UP000703269">
    <property type="component" value="Unassembled WGS sequence"/>
</dbReference>
<proteinExistence type="predicted"/>
<reference evidence="1 2" key="1">
    <citation type="submission" date="2021-08" db="EMBL/GenBank/DDBJ databases">
        <title>Draft Genome Sequence of Phanerochaete sordida strain YK-624.</title>
        <authorList>
            <person name="Mori T."/>
            <person name="Dohra H."/>
            <person name="Suzuki T."/>
            <person name="Kawagishi H."/>
            <person name="Hirai H."/>
        </authorList>
    </citation>
    <scope>NUCLEOTIDE SEQUENCE [LARGE SCALE GENOMIC DNA]</scope>
    <source>
        <strain evidence="1 2">YK-624</strain>
    </source>
</reference>